<gene>
    <name evidence="1" type="ORF">HDG40_003880</name>
</gene>
<dbReference type="EMBL" id="JACHDD010000006">
    <property type="protein sequence ID" value="MBB5425707.1"/>
    <property type="molecule type" value="Genomic_DNA"/>
</dbReference>
<accession>A0A7W8Q8E7</accession>
<dbReference type="Proteomes" id="UP000592780">
    <property type="component" value="Unassembled WGS sequence"/>
</dbReference>
<name>A0A7W8Q8E7_PARAM</name>
<dbReference type="OrthoDB" id="9114147at2"/>
<proteinExistence type="predicted"/>
<dbReference type="AlphaFoldDB" id="A0A7W8Q8E7"/>
<protein>
    <submittedName>
        <fullName evidence="1">Uncharacterized protein</fullName>
    </submittedName>
</protein>
<keyword evidence="2" id="KW-1185">Reference proteome</keyword>
<evidence type="ECO:0000313" key="1">
    <source>
        <dbReference type="EMBL" id="MBB5425707.1"/>
    </source>
</evidence>
<sequence>MTSLSLGSYHEVRERRHGRFFSISLYRSFNLHIRSPWLFDVDQWFHFALPASVPREAHEDIVQGMEEARAAWLRYSPSMLLSRQSYELRDMLGRSDNRFHMYRMRDHEVAKALYNEVKDGTLIFVPERDEMRNCVQAIREQREMASRPAPARPQPASTEMASLLYGKNPRAPQNLSNAQPFDYQPDMPDGDAMQLAGADGRPGNNQAQNKQFKAVVKALGLNKDQARRLHYDIQEDDLEYHGMMERALDLFGDKSE</sequence>
<evidence type="ECO:0000313" key="2">
    <source>
        <dbReference type="Proteomes" id="UP000592780"/>
    </source>
</evidence>
<reference evidence="1 2" key="1">
    <citation type="submission" date="2020-08" db="EMBL/GenBank/DDBJ databases">
        <title>Genomic Encyclopedia of Type Strains, Phase IV (KMG-V): Genome sequencing to study the core and pangenomes of soil and plant-associated prokaryotes.</title>
        <authorList>
            <person name="Whitman W."/>
        </authorList>
    </citation>
    <scope>NUCLEOTIDE SEQUENCE [LARGE SCALE GENOMIC DNA]</scope>
    <source>
        <strain evidence="1 2">JPY158</strain>
    </source>
</reference>
<comment type="caution">
    <text evidence="1">The sequence shown here is derived from an EMBL/GenBank/DDBJ whole genome shotgun (WGS) entry which is preliminary data.</text>
</comment>
<organism evidence="1 2">
    <name type="scientific">Paraburkholderia atlantica</name>
    <dbReference type="NCBI Taxonomy" id="2654982"/>
    <lineage>
        <taxon>Bacteria</taxon>
        <taxon>Pseudomonadati</taxon>
        <taxon>Pseudomonadota</taxon>
        <taxon>Betaproteobacteria</taxon>
        <taxon>Burkholderiales</taxon>
        <taxon>Burkholderiaceae</taxon>
        <taxon>Paraburkholderia</taxon>
    </lineage>
</organism>
<dbReference type="RefSeq" id="WP_018437213.1">
    <property type="nucleotide sequence ID" value="NZ_JACHDD010000006.1"/>
</dbReference>